<feature type="region of interest" description="Disordered" evidence="1">
    <location>
        <begin position="1"/>
        <end position="44"/>
    </location>
</feature>
<sequence length="226" mass="25085">MTTLHRLSINTYGTPQGLPYTPRSDTLVNQASPTSRNESGRASFSASLRTPTMVQDPNASSLTGVPEILAVQEMAFRQGQHDHGGARDRLPSSPFAKQFNQVWAQYYVLGKEVGGKPVASSATALSSSHQNFPWPVLINPYTQDLEHPNGAVDLEWVRKVCSISLNCMETLIRTVCKRQGDWRKIVCDVPTQIKQALLGFDDLRRRYESLRRDAREAIAGGLPQGY</sequence>
<feature type="compositionally biased region" description="Polar residues" evidence="1">
    <location>
        <begin position="1"/>
        <end position="14"/>
    </location>
</feature>
<evidence type="ECO:0000256" key="1">
    <source>
        <dbReference type="SAM" id="MobiDB-lite"/>
    </source>
</evidence>
<comment type="caution">
    <text evidence="2">The sequence shown here is derived from an EMBL/GenBank/DDBJ whole genome shotgun (WGS) entry which is preliminary data.</text>
</comment>
<evidence type="ECO:0000313" key="3">
    <source>
        <dbReference type="Proteomes" id="UP000799777"/>
    </source>
</evidence>
<proteinExistence type="predicted"/>
<accession>A0A9P4LTD0</accession>
<dbReference type="AlphaFoldDB" id="A0A9P4LTD0"/>
<feature type="compositionally biased region" description="Polar residues" evidence="1">
    <location>
        <begin position="23"/>
        <end position="44"/>
    </location>
</feature>
<keyword evidence="3" id="KW-1185">Reference proteome</keyword>
<evidence type="ECO:0000313" key="2">
    <source>
        <dbReference type="EMBL" id="KAF2034634.1"/>
    </source>
</evidence>
<name>A0A9P4LTD0_9PLEO</name>
<dbReference type="EMBL" id="ML978160">
    <property type="protein sequence ID" value="KAF2034634.1"/>
    <property type="molecule type" value="Genomic_DNA"/>
</dbReference>
<gene>
    <name evidence="2" type="ORF">EK21DRAFT_55803</name>
</gene>
<protein>
    <submittedName>
        <fullName evidence="2">Uncharacterized protein</fullName>
    </submittedName>
</protein>
<organism evidence="2 3">
    <name type="scientific">Setomelanomma holmii</name>
    <dbReference type="NCBI Taxonomy" id="210430"/>
    <lineage>
        <taxon>Eukaryota</taxon>
        <taxon>Fungi</taxon>
        <taxon>Dikarya</taxon>
        <taxon>Ascomycota</taxon>
        <taxon>Pezizomycotina</taxon>
        <taxon>Dothideomycetes</taxon>
        <taxon>Pleosporomycetidae</taxon>
        <taxon>Pleosporales</taxon>
        <taxon>Pleosporineae</taxon>
        <taxon>Phaeosphaeriaceae</taxon>
        <taxon>Setomelanomma</taxon>
    </lineage>
</organism>
<dbReference type="Proteomes" id="UP000799777">
    <property type="component" value="Unassembled WGS sequence"/>
</dbReference>
<dbReference type="OrthoDB" id="3795337at2759"/>
<reference evidence="2" key="1">
    <citation type="journal article" date="2020" name="Stud. Mycol.">
        <title>101 Dothideomycetes genomes: a test case for predicting lifestyles and emergence of pathogens.</title>
        <authorList>
            <person name="Haridas S."/>
            <person name="Albert R."/>
            <person name="Binder M."/>
            <person name="Bloem J."/>
            <person name="Labutti K."/>
            <person name="Salamov A."/>
            <person name="Andreopoulos B."/>
            <person name="Baker S."/>
            <person name="Barry K."/>
            <person name="Bills G."/>
            <person name="Bluhm B."/>
            <person name="Cannon C."/>
            <person name="Castanera R."/>
            <person name="Culley D."/>
            <person name="Daum C."/>
            <person name="Ezra D."/>
            <person name="Gonzalez J."/>
            <person name="Henrissat B."/>
            <person name="Kuo A."/>
            <person name="Liang C."/>
            <person name="Lipzen A."/>
            <person name="Lutzoni F."/>
            <person name="Magnuson J."/>
            <person name="Mondo S."/>
            <person name="Nolan M."/>
            <person name="Ohm R."/>
            <person name="Pangilinan J."/>
            <person name="Park H.-J."/>
            <person name="Ramirez L."/>
            <person name="Alfaro M."/>
            <person name="Sun H."/>
            <person name="Tritt A."/>
            <person name="Yoshinaga Y."/>
            <person name="Zwiers L.-H."/>
            <person name="Turgeon B."/>
            <person name="Goodwin S."/>
            <person name="Spatafora J."/>
            <person name="Crous P."/>
            <person name="Grigoriev I."/>
        </authorList>
    </citation>
    <scope>NUCLEOTIDE SEQUENCE</scope>
    <source>
        <strain evidence="2">CBS 110217</strain>
    </source>
</reference>